<dbReference type="AlphaFoldDB" id="A0A5C1QPR3"/>
<sequence length="175" mass="19995">MNSKKPYLNANVLTPVGIIVILIGYIAEALRMSSVIKMGLPSESFFPFMIFLLGFPIAVFLLIQGIIDTKKKIAAEPCTVQETEDSVSESAEKGRMINPAHKPFLITLLTFIFIMLFKYLGYTLTAPLYLFFFQMIYDDKMEHIPRKIITSLAVTVFVYILYVGFFNILFPEVWK</sequence>
<feature type="domain" description="DUF1468" evidence="2">
    <location>
        <begin position="16"/>
        <end position="171"/>
    </location>
</feature>
<evidence type="ECO:0000313" key="4">
    <source>
        <dbReference type="Proteomes" id="UP000324209"/>
    </source>
</evidence>
<dbReference type="Proteomes" id="UP000324209">
    <property type="component" value="Chromosome"/>
</dbReference>
<dbReference type="EMBL" id="CP036150">
    <property type="protein sequence ID" value="QEN09641.1"/>
    <property type="molecule type" value="Genomic_DNA"/>
</dbReference>
<keyword evidence="1" id="KW-0472">Membrane</keyword>
<keyword evidence="4" id="KW-1185">Reference proteome</keyword>
<evidence type="ECO:0000259" key="2">
    <source>
        <dbReference type="Pfam" id="PF07331"/>
    </source>
</evidence>
<keyword evidence="1" id="KW-0812">Transmembrane</keyword>
<dbReference type="KEGG" id="ock:EXM22_17230"/>
<reference evidence="3 4" key="1">
    <citation type="submission" date="2019-02" db="EMBL/GenBank/DDBJ databases">
        <title>Complete Genome Sequence and Methylome Analysis of free living Spirochaetas.</title>
        <authorList>
            <person name="Fomenkov A."/>
            <person name="Dubinina G."/>
            <person name="Leshcheva N."/>
            <person name="Mikheeva N."/>
            <person name="Grabovich M."/>
            <person name="Vincze T."/>
            <person name="Roberts R.J."/>
        </authorList>
    </citation>
    <scope>NUCLEOTIDE SEQUENCE [LARGE SCALE GENOMIC DNA]</scope>
    <source>
        <strain evidence="3 4">K2</strain>
    </source>
</reference>
<gene>
    <name evidence="3" type="ORF">EXM22_17230</name>
</gene>
<name>A0A5C1QPR3_9SPIO</name>
<dbReference type="Pfam" id="PF07331">
    <property type="entry name" value="TctB"/>
    <property type="match status" value="1"/>
</dbReference>
<evidence type="ECO:0000313" key="3">
    <source>
        <dbReference type="EMBL" id="QEN09641.1"/>
    </source>
</evidence>
<feature type="transmembrane region" description="Helical" evidence="1">
    <location>
        <begin position="103"/>
        <end position="136"/>
    </location>
</feature>
<organism evidence="3 4">
    <name type="scientific">Oceanispirochaeta crateris</name>
    <dbReference type="NCBI Taxonomy" id="2518645"/>
    <lineage>
        <taxon>Bacteria</taxon>
        <taxon>Pseudomonadati</taxon>
        <taxon>Spirochaetota</taxon>
        <taxon>Spirochaetia</taxon>
        <taxon>Spirochaetales</taxon>
        <taxon>Spirochaetaceae</taxon>
        <taxon>Oceanispirochaeta</taxon>
    </lineage>
</organism>
<evidence type="ECO:0000256" key="1">
    <source>
        <dbReference type="SAM" id="Phobius"/>
    </source>
</evidence>
<feature type="transmembrane region" description="Helical" evidence="1">
    <location>
        <begin position="148"/>
        <end position="170"/>
    </location>
</feature>
<accession>A0A5C1QPR3</accession>
<proteinExistence type="predicted"/>
<dbReference type="RefSeq" id="WP_149487714.1">
    <property type="nucleotide sequence ID" value="NZ_CP036150.1"/>
</dbReference>
<feature type="transmembrane region" description="Helical" evidence="1">
    <location>
        <begin position="46"/>
        <end position="63"/>
    </location>
</feature>
<feature type="transmembrane region" description="Helical" evidence="1">
    <location>
        <begin position="7"/>
        <end position="26"/>
    </location>
</feature>
<dbReference type="InterPro" id="IPR009936">
    <property type="entry name" value="DUF1468"/>
</dbReference>
<keyword evidence="1" id="KW-1133">Transmembrane helix</keyword>
<protein>
    <submittedName>
        <fullName evidence="3">Tripartite tricarboxylate transporter TctB family protein</fullName>
    </submittedName>
</protein>